<keyword evidence="1" id="KW-0378">Hydrolase</keyword>
<evidence type="ECO:0000256" key="3">
    <source>
        <dbReference type="SAM" id="Phobius"/>
    </source>
</evidence>
<accession>A0A4R7ZV00</accession>
<dbReference type="GO" id="GO:0016787">
    <property type="term" value="F:hydrolase activity"/>
    <property type="evidence" value="ECO:0007669"/>
    <property type="project" value="UniProtKB-KW"/>
</dbReference>
<feature type="active site" description="Proton donor/acceptor" evidence="2">
    <location>
        <position position="145"/>
    </location>
</feature>
<dbReference type="AlphaFoldDB" id="A0A4R7ZV00"/>
<proteinExistence type="predicted"/>
<evidence type="ECO:0000313" key="4">
    <source>
        <dbReference type="EMBL" id="TDW20628.1"/>
    </source>
</evidence>
<organism evidence="4 5">
    <name type="scientific">Breznakia blatticola</name>
    <dbReference type="NCBI Taxonomy" id="1754012"/>
    <lineage>
        <taxon>Bacteria</taxon>
        <taxon>Bacillati</taxon>
        <taxon>Bacillota</taxon>
        <taxon>Erysipelotrichia</taxon>
        <taxon>Erysipelotrichales</taxon>
        <taxon>Erysipelotrichaceae</taxon>
        <taxon>Breznakia</taxon>
    </lineage>
</organism>
<dbReference type="Proteomes" id="UP000294743">
    <property type="component" value="Unassembled WGS sequence"/>
</dbReference>
<dbReference type="RefSeq" id="WP_134169008.1">
    <property type="nucleotide sequence ID" value="NZ_SODD01000011.1"/>
</dbReference>
<keyword evidence="3" id="KW-0472">Membrane</keyword>
<keyword evidence="3" id="KW-1133">Transmembrane helix</keyword>
<evidence type="ECO:0000256" key="1">
    <source>
        <dbReference type="ARBA" id="ARBA00022801"/>
    </source>
</evidence>
<dbReference type="Gene3D" id="2.40.260.10">
    <property type="entry name" value="Sortase"/>
    <property type="match status" value="1"/>
</dbReference>
<name>A0A4R7ZV00_9FIRM</name>
<dbReference type="EMBL" id="SODD01000011">
    <property type="protein sequence ID" value="TDW20628.1"/>
    <property type="molecule type" value="Genomic_DNA"/>
</dbReference>
<dbReference type="SUPFAM" id="SSF63817">
    <property type="entry name" value="Sortase"/>
    <property type="match status" value="1"/>
</dbReference>
<comment type="caution">
    <text evidence="4">The sequence shown here is derived from an EMBL/GenBank/DDBJ whole genome shotgun (WGS) entry which is preliminary data.</text>
</comment>
<dbReference type="InterPro" id="IPR023365">
    <property type="entry name" value="Sortase_dom-sf"/>
</dbReference>
<evidence type="ECO:0000256" key="2">
    <source>
        <dbReference type="PIRSR" id="PIRSR605754-1"/>
    </source>
</evidence>
<dbReference type="NCBIfam" id="TIGR03064">
    <property type="entry name" value="sortase_srtB"/>
    <property type="match status" value="1"/>
</dbReference>
<keyword evidence="5" id="KW-1185">Reference proteome</keyword>
<feature type="transmembrane region" description="Helical" evidence="3">
    <location>
        <begin position="282"/>
        <end position="305"/>
    </location>
</feature>
<evidence type="ECO:0000313" key="5">
    <source>
        <dbReference type="Proteomes" id="UP000294743"/>
    </source>
</evidence>
<feature type="transmembrane region" description="Helical" evidence="3">
    <location>
        <begin position="21"/>
        <end position="49"/>
    </location>
</feature>
<keyword evidence="3" id="KW-0812">Transmembrane</keyword>
<dbReference type="InterPro" id="IPR009835">
    <property type="entry name" value="SrtB"/>
</dbReference>
<gene>
    <name evidence="4" type="ORF">EDD63_11141</name>
</gene>
<reference evidence="4 5" key="1">
    <citation type="submission" date="2019-03" db="EMBL/GenBank/DDBJ databases">
        <title>Genomic Encyclopedia of Type Strains, Phase IV (KMG-IV): sequencing the most valuable type-strain genomes for metagenomic binning, comparative biology and taxonomic classification.</title>
        <authorList>
            <person name="Goeker M."/>
        </authorList>
    </citation>
    <scope>NUCLEOTIDE SEQUENCE [LARGE SCALE GENOMIC DNA]</scope>
    <source>
        <strain evidence="4 5">DSM 28867</strain>
    </source>
</reference>
<protein>
    <submittedName>
        <fullName evidence="4">Sortase B</fullName>
    </submittedName>
</protein>
<dbReference type="CDD" id="cd05826">
    <property type="entry name" value="Sortase_B"/>
    <property type="match status" value="1"/>
</dbReference>
<feature type="active site" description="Acyl-thioester intermediate" evidence="2">
    <location>
        <position position="239"/>
    </location>
</feature>
<sequence>MKDVNKKEAFIDDKKERQIKIIRGFSTIVDYVVMFIFLLLMIFGCYSIWDNNQVVGEAGATHYEAYKPTSEDTTSFEELQEINDEVIAWLNVYGTQVDYPVTQAKDNSKYLNINAKGDFSLAGSLYLDYNNNPDFSDFNSIIYGHHVEKNAMFGNLDKFQDKKVFDTYKYGNLFVRGKDYGIEFFAYVEADAYDLRLYNPDIKDKKQQEEYLSYLLSISTYSRDIKVSTSDRILLLSTCASDATNGRYILVGRLGDEIFKDSFSDNKISEMNNDSSFSNSSLFGISIFVILILLLLLLLLLYLWLRRKRRNDQEEAERIEDAEGNKKMD</sequence>
<dbReference type="Pfam" id="PF04203">
    <property type="entry name" value="Sortase"/>
    <property type="match status" value="1"/>
</dbReference>
<dbReference type="InterPro" id="IPR005754">
    <property type="entry name" value="Sortase"/>
</dbReference>
<dbReference type="OrthoDB" id="9806013at2"/>